<dbReference type="InterPro" id="IPR029063">
    <property type="entry name" value="SAM-dependent_MTases_sf"/>
</dbReference>
<gene>
    <name evidence="4" type="ORF">EVEC_LOCUS11972</name>
</gene>
<evidence type="ECO:0000259" key="2">
    <source>
        <dbReference type="Pfam" id="PF13847"/>
    </source>
</evidence>
<dbReference type="STRING" id="51028.A0A0N4VP76"/>
<dbReference type="InterPro" id="IPR025714">
    <property type="entry name" value="Methyltranfer_dom"/>
</dbReference>
<organism evidence="6">
    <name type="scientific">Enterobius vermicularis</name>
    <name type="common">Human pinworm</name>
    <dbReference type="NCBI Taxonomy" id="51028"/>
    <lineage>
        <taxon>Eukaryota</taxon>
        <taxon>Metazoa</taxon>
        <taxon>Ecdysozoa</taxon>
        <taxon>Nematoda</taxon>
        <taxon>Chromadorea</taxon>
        <taxon>Rhabditida</taxon>
        <taxon>Spirurina</taxon>
        <taxon>Oxyuridomorpha</taxon>
        <taxon>Oxyuroidea</taxon>
        <taxon>Oxyuridae</taxon>
        <taxon>Enterobius</taxon>
    </lineage>
</organism>
<protein>
    <submittedName>
        <fullName evidence="6">Methyltranfer_dom domain-containing protein</fullName>
    </submittedName>
</protein>
<proteinExistence type="predicted"/>
<dbReference type="SUPFAM" id="SSF53335">
    <property type="entry name" value="S-adenosyl-L-methionine-dependent methyltransferases"/>
    <property type="match status" value="1"/>
</dbReference>
<evidence type="ECO:0000313" key="5">
    <source>
        <dbReference type="Proteomes" id="UP000274131"/>
    </source>
</evidence>
<dbReference type="Pfam" id="PF13847">
    <property type="entry name" value="Methyltransf_31"/>
    <property type="match status" value="1"/>
</dbReference>
<reference evidence="4 5" key="2">
    <citation type="submission" date="2018-10" db="EMBL/GenBank/DDBJ databases">
        <authorList>
            <consortium name="Pathogen Informatics"/>
        </authorList>
    </citation>
    <scope>NUCLEOTIDE SEQUENCE [LARGE SCALE GENOMIC DNA]</scope>
</reference>
<feature type="domain" description="S-adenosylmethionine-dependent methyltransferase Rv2258c-like winged HTH" evidence="3">
    <location>
        <begin position="2"/>
        <end position="77"/>
    </location>
</feature>
<dbReference type="EMBL" id="UXUI01013103">
    <property type="protein sequence ID" value="VDD97221.1"/>
    <property type="molecule type" value="Genomic_DNA"/>
</dbReference>
<evidence type="ECO:0000256" key="1">
    <source>
        <dbReference type="SAM" id="SignalP"/>
    </source>
</evidence>
<accession>A0A0N4VP76</accession>
<evidence type="ECO:0000259" key="3">
    <source>
        <dbReference type="Pfam" id="PF21320"/>
    </source>
</evidence>
<reference evidence="6" key="1">
    <citation type="submission" date="2017-02" db="UniProtKB">
        <authorList>
            <consortium name="WormBaseParasite"/>
        </authorList>
    </citation>
    <scope>IDENTIFICATION</scope>
</reference>
<keyword evidence="5" id="KW-1185">Reference proteome</keyword>
<dbReference type="Gene3D" id="3.40.50.150">
    <property type="entry name" value="Vaccinia Virus protein VP39"/>
    <property type="match status" value="1"/>
</dbReference>
<feature type="signal peptide" evidence="1">
    <location>
        <begin position="1"/>
        <end position="19"/>
    </location>
</feature>
<feature type="domain" description="Methyltransferase" evidence="2">
    <location>
        <begin position="155"/>
        <end position="264"/>
    </location>
</feature>
<name>A0A0N4VP76_ENTVE</name>
<dbReference type="CDD" id="cd02440">
    <property type="entry name" value="AdoMet_MTases"/>
    <property type="match status" value="1"/>
</dbReference>
<dbReference type="WBParaSite" id="EVEC_0001279901-mRNA-1">
    <property type="protein sequence ID" value="EVEC_0001279901-mRNA-1"/>
    <property type="gene ID" value="EVEC_0001279901"/>
</dbReference>
<dbReference type="InterPro" id="IPR048711">
    <property type="entry name" value="WHD_Rv2258c"/>
</dbReference>
<dbReference type="PANTHER" id="PTHR45581:SF3">
    <property type="entry name" value="METHYLTRANSFERASE DOMAIN-CONTAINING PROTEIN"/>
    <property type="match status" value="1"/>
</dbReference>
<evidence type="ECO:0000313" key="4">
    <source>
        <dbReference type="EMBL" id="VDD97221.1"/>
    </source>
</evidence>
<dbReference type="PANTHER" id="PTHR45581">
    <property type="entry name" value="PROTEIN CBG10435"/>
    <property type="match status" value="1"/>
</dbReference>
<sequence>MLSLALCIGHSLKIFDALAVVATEEKPATARIVAEKADLKERYVKEWLCCVACGGIIEIHEDGERFWIKKENIPLLTGPNTCYFLTSLDVIRYLAGKTEDIKKLFRRSGPLGRDLNDFSKFQKYFGAYSQAKYREHLISDFLSLSGAKEKLENGSIKVLDIGCGSGFQITLCAKNFPTSSFTGIDISREAIEIAQQRLSEHKLENLRFFLMDARELPVEWTNRYDWIMLFDSLHEHVRPDLCLKEIRRVLKRNGLLTVVDVNGTSNAFLDKKVFPSRSTFTYGLSLFTCLPYGSNAPDALRLGAMWGQQRAMELFHECGFNNVKVIPVEFFKENLLYVCKNEKA</sequence>
<keyword evidence="1" id="KW-0732">Signal</keyword>
<dbReference type="OrthoDB" id="506498at2759"/>
<feature type="chain" id="PRO_5043123106" evidence="1">
    <location>
        <begin position="20"/>
        <end position="344"/>
    </location>
</feature>
<dbReference type="Proteomes" id="UP000274131">
    <property type="component" value="Unassembled WGS sequence"/>
</dbReference>
<dbReference type="AlphaFoldDB" id="A0A0N4VP76"/>
<dbReference type="Pfam" id="PF21320">
    <property type="entry name" value="WHD_Rv2258c"/>
    <property type="match status" value="1"/>
</dbReference>
<evidence type="ECO:0000313" key="6">
    <source>
        <dbReference type="WBParaSite" id="EVEC_0001279901-mRNA-1"/>
    </source>
</evidence>